<keyword evidence="7" id="KW-0812">Transmembrane</keyword>
<keyword evidence="7" id="KW-0472">Membrane</keyword>
<dbReference type="InterPro" id="IPR004358">
    <property type="entry name" value="Sig_transdc_His_kin-like_C"/>
</dbReference>
<evidence type="ECO:0000256" key="2">
    <source>
        <dbReference type="ARBA" id="ARBA00004370"/>
    </source>
</evidence>
<sequence precursor="true">MNVTEKPALLSHEGRVVLLAILAGLPGSAAALIMLWTGDATTKVQWTLSVIILGAWLGFAFAVRERVVFPLQTLSNLLGALREGDFSVRGRSPRPDDALGEVMREVNTLGSTLREQRLGAMEATTLLRTVMREIAVAIFAFDENQRLRLVNRAGERLLASTAERLLGQTAAELQMDVCLDGPPVTTLQTVFPGGAGRWGVRRTRIREHGLPLELIVISDLTQALSEQELHAWQRLVRVLGHELNNSLTPIKSIAGSLEAIVMRPTLPDDWRDDMRRGLSVIMSRSDSLSRFIGAYARLAKLPRPQLQPLSVADCVGRAVSFETRLPVQIEAGPNVTIQGDPDQLEQVLINLLRNAADASLTTHGAVTIGWHHDTMMEIWIKDDGPGLSSTANLFVPFFTTKPGGSGIGLVLSRQIAEGHGGALSLENRPDAPGCVARLRLPA</sequence>
<dbReference type="HOGENOM" id="CLU_000445_114_4_0"/>
<dbReference type="SUPFAM" id="SSF55785">
    <property type="entry name" value="PYP-like sensor domain (PAS domain)"/>
    <property type="match status" value="1"/>
</dbReference>
<dbReference type="PROSITE" id="PS50885">
    <property type="entry name" value="HAMP"/>
    <property type="match status" value="1"/>
</dbReference>
<dbReference type="Gene3D" id="6.10.340.10">
    <property type="match status" value="1"/>
</dbReference>
<feature type="domain" description="PAS" evidence="9">
    <location>
        <begin position="123"/>
        <end position="169"/>
    </location>
</feature>
<dbReference type="InterPro" id="IPR003660">
    <property type="entry name" value="HAMP_dom"/>
</dbReference>
<proteinExistence type="predicted"/>
<feature type="transmembrane region" description="Helical" evidence="7">
    <location>
        <begin position="44"/>
        <end position="63"/>
    </location>
</feature>
<evidence type="ECO:0000256" key="7">
    <source>
        <dbReference type="SAM" id="Phobius"/>
    </source>
</evidence>
<keyword evidence="5" id="KW-0808">Transferase</keyword>
<dbReference type="Pfam" id="PF02518">
    <property type="entry name" value="HATPase_c"/>
    <property type="match status" value="1"/>
</dbReference>
<dbReference type="InterPro" id="IPR003594">
    <property type="entry name" value="HATPase_dom"/>
</dbReference>
<keyword evidence="7" id="KW-1133">Transmembrane helix</keyword>
<dbReference type="InterPro" id="IPR036097">
    <property type="entry name" value="HisK_dim/P_sf"/>
</dbReference>
<comment type="subcellular location">
    <subcellularLocation>
        <location evidence="2">Membrane</location>
    </subcellularLocation>
</comment>
<feature type="transmembrane region" description="Helical" evidence="7">
    <location>
        <begin position="16"/>
        <end position="38"/>
    </location>
</feature>
<dbReference type="GO" id="GO:0000155">
    <property type="term" value="F:phosphorelay sensor kinase activity"/>
    <property type="evidence" value="ECO:0007669"/>
    <property type="project" value="InterPro"/>
</dbReference>
<evidence type="ECO:0000313" key="11">
    <source>
        <dbReference type="EMBL" id="ABJ85133.1"/>
    </source>
</evidence>
<dbReference type="SUPFAM" id="SSF47384">
    <property type="entry name" value="Homodimeric domain of signal transducing histidine kinase"/>
    <property type="match status" value="1"/>
</dbReference>
<dbReference type="InParanoid" id="Q01YY2"/>
<dbReference type="InterPro" id="IPR000014">
    <property type="entry name" value="PAS"/>
</dbReference>
<organism evidence="11">
    <name type="scientific">Solibacter usitatus (strain Ellin6076)</name>
    <dbReference type="NCBI Taxonomy" id="234267"/>
    <lineage>
        <taxon>Bacteria</taxon>
        <taxon>Pseudomonadati</taxon>
        <taxon>Acidobacteriota</taxon>
        <taxon>Terriglobia</taxon>
        <taxon>Bryobacterales</taxon>
        <taxon>Solibacteraceae</taxon>
        <taxon>Candidatus Solibacter</taxon>
    </lineage>
</organism>
<keyword evidence="4" id="KW-0597">Phosphoprotein</keyword>
<evidence type="ECO:0000259" key="10">
    <source>
        <dbReference type="PROSITE" id="PS50885"/>
    </source>
</evidence>
<dbReference type="EMBL" id="CP000473">
    <property type="protein sequence ID" value="ABJ85133.1"/>
    <property type="molecule type" value="Genomic_DNA"/>
</dbReference>
<comment type="catalytic activity">
    <reaction evidence="1">
        <text>ATP + protein L-histidine = ADP + protein N-phospho-L-histidine.</text>
        <dbReference type="EC" id="2.7.13.3"/>
    </reaction>
</comment>
<protein>
    <recommendedName>
        <fullName evidence="3">histidine kinase</fullName>
        <ecNumber evidence="3">2.7.13.3</ecNumber>
    </recommendedName>
</protein>
<keyword evidence="6 11" id="KW-0418">Kinase</keyword>
<dbReference type="Gene3D" id="3.30.565.10">
    <property type="entry name" value="Histidine kinase-like ATPase, C-terminal domain"/>
    <property type="match status" value="1"/>
</dbReference>
<name>Q01YY2_SOLUE</name>
<feature type="domain" description="HAMP" evidence="10">
    <location>
        <begin position="65"/>
        <end position="118"/>
    </location>
</feature>
<evidence type="ECO:0000256" key="1">
    <source>
        <dbReference type="ARBA" id="ARBA00000085"/>
    </source>
</evidence>
<evidence type="ECO:0000256" key="4">
    <source>
        <dbReference type="ARBA" id="ARBA00022553"/>
    </source>
</evidence>
<dbReference type="PANTHER" id="PTHR43065:SF51">
    <property type="entry name" value="HISTIDINE KINASE"/>
    <property type="match status" value="1"/>
</dbReference>
<accession>Q01YY2</accession>
<dbReference type="InterPro" id="IPR035965">
    <property type="entry name" value="PAS-like_dom_sf"/>
</dbReference>
<evidence type="ECO:0000259" key="9">
    <source>
        <dbReference type="PROSITE" id="PS50112"/>
    </source>
</evidence>
<dbReference type="KEGG" id="sus:Acid_4169"/>
<dbReference type="STRING" id="234267.Acid_4169"/>
<feature type="domain" description="Histidine kinase" evidence="8">
    <location>
        <begin position="238"/>
        <end position="442"/>
    </location>
</feature>
<dbReference type="OrthoDB" id="9815750at2"/>
<dbReference type="PANTHER" id="PTHR43065">
    <property type="entry name" value="SENSOR HISTIDINE KINASE"/>
    <property type="match status" value="1"/>
</dbReference>
<dbReference type="EC" id="2.7.13.3" evidence="3"/>
<gene>
    <name evidence="11" type="ordered locus">Acid_4169</name>
</gene>
<dbReference type="SUPFAM" id="SSF55874">
    <property type="entry name" value="ATPase domain of HSP90 chaperone/DNA topoisomerase II/histidine kinase"/>
    <property type="match status" value="1"/>
</dbReference>
<evidence type="ECO:0000256" key="6">
    <source>
        <dbReference type="ARBA" id="ARBA00022777"/>
    </source>
</evidence>
<dbReference type="SMART" id="SM00387">
    <property type="entry name" value="HATPase_c"/>
    <property type="match status" value="1"/>
</dbReference>
<dbReference type="PROSITE" id="PS50112">
    <property type="entry name" value="PAS"/>
    <property type="match status" value="1"/>
</dbReference>
<reference evidence="11" key="1">
    <citation type="submission" date="2006-10" db="EMBL/GenBank/DDBJ databases">
        <title>Complete sequence of Solibacter usitatus Ellin6076.</title>
        <authorList>
            <consortium name="US DOE Joint Genome Institute"/>
            <person name="Copeland A."/>
            <person name="Lucas S."/>
            <person name="Lapidus A."/>
            <person name="Barry K."/>
            <person name="Detter J.C."/>
            <person name="Glavina del Rio T."/>
            <person name="Hammon N."/>
            <person name="Israni S."/>
            <person name="Dalin E."/>
            <person name="Tice H."/>
            <person name="Pitluck S."/>
            <person name="Thompson L.S."/>
            <person name="Brettin T."/>
            <person name="Bruce D."/>
            <person name="Han C."/>
            <person name="Tapia R."/>
            <person name="Gilna P."/>
            <person name="Schmutz J."/>
            <person name="Larimer F."/>
            <person name="Land M."/>
            <person name="Hauser L."/>
            <person name="Kyrpides N."/>
            <person name="Mikhailova N."/>
            <person name="Janssen P.H."/>
            <person name="Kuske C.R."/>
            <person name="Richardson P."/>
        </authorList>
    </citation>
    <scope>NUCLEOTIDE SEQUENCE</scope>
    <source>
        <strain evidence="11">Ellin6076</strain>
    </source>
</reference>
<dbReference type="GO" id="GO:0016020">
    <property type="term" value="C:membrane"/>
    <property type="evidence" value="ECO:0007669"/>
    <property type="project" value="UniProtKB-SubCell"/>
</dbReference>
<dbReference type="InterPro" id="IPR005467">
    <property type="entry name" value="His_kinase_dom"/>
</dbReference>
<evidence type="ECO:0000256" key="3">
    <source>
        <dbReference type="ARBA" id="ARBA00012438"/>
    </source>
</evidence>
<evidence type="ECO:0000259" key="8">
    <source>
        <dbReference type="PROSITE" id="PS50109"/>
    </source>
</evidence>
<evidence type="ECO:0000256" key="5">
    <source>
        <dbReference type="ARBA" id="ARBA00022679"/>
    </source>
</evidence>
<dbReference type="Gene3D" id="3.30.450.20">
    <property type="entry name" value="PAS domain"/>
    <property type="match status" value="1"/>
</dbReference>
<dbReference type="InterPro" id="IPR036890">
    <property type="entry name" value="HATPase_C_sf"/>
</dbReference>
<dbReference type="eggNOG" id="COG5000">
    <property type="taxonomic scope" value="Bacteria"/>
</dbReference>
<dbReference type="AlphaFoldDB" id="Q01YY2"/>
<dbReference type="PROSITE" id="PS50109">
    <property type="entry name" value="HIS_KIN"/>
    <property type="match status" value="1"/>
</dbReference>
<dbReference type="PRINTS" id="PR00344">
    <property type="entry name" value="BCTRLSENSOR"/>
</dbReference>